<dbReference type="Gene3D" id="4.10.1060.10">
    <property type="entry name" value="Zinc finger, RanBP2-type"/>
    <property type="match status" value="1"/>
</dbReference>
<feature type="region of interest" description="Disordered" evidence="5">
    <location>
        <begin position="323"/>
        <end position="390"/>
    </location>
</feature>
<keyword evidence="8" id="KW-1185">Reference proteome</keyword>
<evidence type="ECO:0000259" key="6">
    <source>
        <dbReference type="PROSITE" id="PS50199"/>
    </source>
</evidence>
<keyword evidence="3" id="KW-0862">Zinc</keyword>
<evidence type="ECO:0000313" key="8">
    <source>
        <dbReference type="Proteomes" id="UP000023152"/>
    </source>
</evidence>
<dbReference type="PROSITE" id="PS50199">
    <property type="entry name" value="ZF_RANBP2_2"/>
    <property type="match status" value="1"/>
</dbReference>
<evidence type="ECO:0000256" key="4">
    <source>
        <dbReference type="PROSITE-ProRule" id="PRU00322"/>
    </source>
</evidence>
<keyword evidence="2 4" id="KW-0863">Zinc-finger</keyword>
<dbReference type="InterPro" id="IPR036443">
    <property type="entry name" value="Znf_RanBP2_sf"/>
</dbReference>
<comment type="caution">
    <text evidence="7">The sequence shown here is derived from an EMBL/GenBank/DDBJ whole genome shotgun (WGS) entry which is preliminary data.</text>
</comment>
<dbReference type="InterPro" id="IPR001876">
    <property type="entry name" value="Znf_RanBP2"/>
</dbReference>
<feature type="region of interest" description="Disordered" evidence="5">
    <location>
        <begin position="413"/>
        <end position="433"/>
    </location>
</feature>
<feature type="compositionally biased region" description="Polar residues" evidence="5">
    <location>
        <begin position="335"/>
        <end position="390"/>
    </location>
</feature>
<organism evidence="7 8">
    <name type="scientific">Reticulomyxa filosa</name>
    <dbReference type="NCBI Taxonomy" id="46433"/>
    <lineage>
        <taxon>Eukaryota</taxon>
        <taxon>Sar</taxon>
        <taxon>Rhizaria</taxon>
        <taxon>Retaria</taxon>
        <taxon>Foraminifera</taxon>
        <taxon>Monothalamids</taxon>
        <taxon>Reticulomyxidae</taxon>
        <taxon>Reticulomyxa</taxon>
    </lineage>
</organism>
<dbReference type="PROSITE" id="PS01358">
    <property type="entry name" value="ZF_RANBP2_1"/>
    <property type="match status" value="1"/>
</dbReference>
<feature type="domain" description="RanBP2-type" evidence="6">
    <location>
        <begin position="295"/>
        <end position="325"/>
    </location>
</feature>
<protein>
    <recommendedName>
        <fullName evidence="6">RanBP2-type domain-containing protein</fullName>
    </recommendedName>
</protein>
<dbReference type="SMART" id="SM00547">
    <property type="entry name" value="ZnF_RBZ"/>
    <property type="match status" value="2"/>
</dbReference>
<feature type="compositionally biased region" description="Low complexity" evidence="5">
    <location>
        <begin position="72"/>
        <end position="86"/>
    </location>
</feature>
<feature type="region of interest" description="Disordered" evidence="5">
    <location>
        <begin position="70"/>
        <end position="95"/>
    </location>
</feature>
<evidence type="ECO:0000256" key="5">
    <source>
        <dbReference type="SAM" id="MobiDB-lite"/>
    </source>
</evidence>
<evidence type="ECO:0000313" key="7">
    <source>
        <dbReference type="EMBL" id="ETO08521.1"/>
    </source>
</evidence>
<feature type="compositionally biased region" description="Polar residues" evidence="5">
    <location>
        <begin position="413"/>
        <end position="425"/>
    </location>
</feature>
<gene>
    <name evidence="7" type="ORF">RFI_28868</name>
</gene>
<feature type="compositionally biased region" description="Pro residues" evidence="5">
    <location>
        <begin position="323"/>
        <end position="334"/>
    </location>
</feature>
<dbReference type="EMBL" id="ASPP01024908">
    <property type="protein sequence ID" value="ETO08521.1"/>
    <property type="molecule type" value="Genomic_DNA"/>
</dbReference>
<dbReference type="SUPFAM" id="SSF90209">
    <property type="entry name" value="Ran binding protein zinc finger-like"/>
    <property type="match status" value="1"/>
</dbReference>
<evidence type="ECO:0000256" key="2">
    <source>
        <dbReference type="ARBA" id="ARBA00022771"/>
    </source>
</evidence>
<evidence type="ECO:0000256" key="1">
    <source>
        <dbReference type="ARBA" id="ARBA00022723"/>
    </source>
</evidence>
<dbReference type="GO" id="GO:0008270">
    <property type="term" value="F:zinc ion binding"/>
    <property type="evidence" value="ECO:0007669"/>
    <property type="project" value="UniProtKB-KW"/>
</dbReference>
<accession>X6M4G0</accession>
<keyword evidence="1" id="KW-0479">Metal-binding</keyword>
<name>X6M4G0_RETFI</name>
<evidence type="ECO:0000256" key="3">
    <source>
        <dbReference type="ARBA" id="ARBA00022833"/>
    </source>
</evidence>
<dbReference type="AlphaFoldDB" id="X6M4G0"/>
<proteinExistence type="predicted"/>
<reference evidence="7 8" key="1">
    <citation type="journal article" date="2013" name="Curr. Biol.">
        <title>The Genome of the Foraminiferan Reticulomyxa filosa.</title>
        <authorList>
            <person name="Glockner G."/>
            <person name="Hulsmann N."/>
            <person name="Schleicher M."/>
            <person name="Noegel A.A."/>
            <person name="Eichinger L."/>
            <person name="Gallinger C."/>
            <person name="Pawlowski J."/>
            <person name="Sierra R."/>
            <person name="Euteneuer U."/>
            <person name="Pillet L."/>
            <person name="Moustafa A."/>
            <person name="Platzer M."/>
            <person name="Groth M."/>
            <person name="Szafranski K."/>
            <person name="Schliwa M."/>
        </authorList>
    </citation>
    <scope>NUCLEOTIDE SEQUENCE [LARGE SCALE GENOMIC DNA]</scope>
</reference>
<dbReference type="Proteomes" id="UP000023152">
    <property type="component" value="Unassembled WGS sequence"/>
</dbReference>
<sequence>MCLKKKYRLCCWSPQIFEMVCYCHIQCLEINSFNWSNLQSFNYIDDQQRNVYRDYFQHLKRLILHFSLDPASSSTGSSSSTSSSSSPRPTASKPLENGVITEGLVNMMKIFSNLEIAVLTLDVDPTQEPANLNDNGNGRGIEQLYNGRRRPRFRNTVLPRHGHYHNSSAKQEHGIWYNDQDLYEINVRTDFETFIFDRLFRLELPSIIWDTVPLNEIRHQLTKLKASSTSGGSDIYLVLVRKEVDEAALLDIIEQSPVTATTSESTFNSQTLIQSPYGSYLTTYNPDTSTSVTDTSSYSWSCPACTLLNAGSVVLCTVCETPKPQPTQLKPPKPSTNKKQQSSANGVQSLAQILQQRLQNANSVSSATDNTNESMGALNNTNTDNSQVQSGTVFPSEFMNELVKGVVNHLGSQSVGTDNVQSSTEQKNESEHTNIVVDSQDSKADTAVDQSNNTVISCSFFSFLRGYDLLFGDDLDIFFNESGHEQNNQSAVNQTDTHSGQQWSCECTHINNSNVSVCAKCGKSKIEEK</sequence>